<evidence type="ECO:0000313" key="3">
    <source>
        <dbReference type="Proteomes" id="UP000236413"/>
    </source>
</evidence>
<evidence type="ECO:0000313" key="2">
    <source>
        <dbReference type="EMBL" id="PWN64115.1"/>
    </source>
</evidence>
<dbReference type="EMBL" id="PPEG02000002">
    <property type="protein sequence ID" value="PWN64115.1"/>
    <property type="molecule type" value="Genomic_DNA"/>
</dbReference>
<dbReference type="Proteomes" id="UP000236413">
    <property type="component" value="Unassembled WGS sequence"/>
</dbReference>
<sequence>MADWCYNNVLFEGEYLLILQIKELFVLMAEKEKQEKKGQLPDWIKADEGYFFDICWDECDTLTYQTKYRPNINRLAEIANEYDCHFECQYEELANGRYGKATYIEGIFEHIYLEAKDFQKIHFDENTDQYHFEGETYESQNDLLEMMLERKITGLMNNNQNPPS</sequence>
<organism evidence="2 3">
    <name type="scientific">Chryseobacterium viscerum</name>
    <dbReference type="NCBI Taxonomy" id="1037377"/>
    <lineage>
        <taxon>Bacteria</taxon>
        <taxon>Pseudomonadati</taxon>
        <taxon>Bacteroidota</taxon>
        <taxon>Flavobacteriia</taxon>
        <taxon>Flavobacteriales</taxon>
        <taxon>Weeksellaceae</taxon>
        <taxon>Chryseobacterium group</taxon>
        <taxon>Chryseobacterium</taxon>
    </lineage>
</organism>
<gene>
    <name evidence="2" type="ORF">C1634_005850</name>
</gene>
<name>A0A316WSF0_9FLAO</name>
<dbReference type="InterPro" id="IPR041329">
    <property type="entry name" value="YubB_C"/>
</dbReference>
<reference evidence="2 3" key="1">
    <citation type="submission" date="2018-04" db="EMBL/GenBank/DDBJ databases">
        <title>Chryseobacterium oncorhynchi 701B-08T from rainbow trout, and Chryseobacterium viscerum 687B-08T from diseased fish.</title>
        <authorList>
            <person name="Jeong J.-J."/>
            <person name="Lee Y.J."/>
            <person name="Pathiraja D."/>
            <person name="Park B."/>
            <person name="Choi I.-G."/>
            <person name="Kim K.D."/>
        </authorList>
    </citation>
    <scope>NUCLEOTIDE SEQUENCE [LARGE SCALE GENOMIC DNA]</scope>
    <source>
        <strain evidence="2 3">687B-08</strain>
    </source>
</reference>
<accession>A0A316WSF0</accession>
<comment type="caution">
    <text evidence="2">The sequence shown here is derived from an EMBL/GenBank/DDBJ whole genome shotgun (WGS) entry which is preliminary data.</text>
</comment>
<protein>
    <recommendedName>
        <fullName evidence="1">YubB ferredoxin-like domain-containing protein</fullName>
    </recommendedName>
</protein>
<dbReference type="AlphaFoldDB" id="A0A316WSF0"/>
<feature type="domain" description="YubB ferredoxin-like" evidence="1">
    <location>
        <begin position="53"/>
        <end position="133"/>
    </location>
</feature>
<dbReference type="RefSeq" id="WP_109738034.1">
    <property type="nucleotide sequence ID" value="NZ_PPEG02000002.1"/>
</dbReference>
<dbReference type="Pfam" id="PF18406">
    <property type="entry name" value="DUF1281_C"/>
    <property type="match status" value="1"/>
</dbReference>
<evidence type="ECO:0000259" key="1">
    <source>
        <dbReference type="Pfam" id="PF18406"/>
    </source>
</evidence>
<proteinExistence type="predicted"/>